<keyword evidence="5" id="KW-0539">Nucleus</keyword>
<accession>A0A4Q0A116</accession>
<comment type="similarity">
    <text evidence="3">Belongs to the NOP16 family.</text>
</comment>
<feature type="region of interest" description="Disordered" evidence="6">
    <location>
        <begin position="1"/>
        <end position="23"/>
    </location>
</feature>
<dbReference type="PANTHER" id="PTHR13243:SF1">
    <property type="entry name" value="NUCLEOLAR PROTEIN 16"/>
    <property type="match status" value="1"/>
</dbReference>
<protein>
    <recommendedName>
        <fullName evidence="4">Nucleolar protein 16</fullName>
    </recommendedName>
</protein>
<proteinExistence type="inferred from homology"/>
<dbReference type="InterPro" id="IPR019002">
    <property type="entry name" value="Ribosome_biogenesis_Nop16"/>
</dbReference>
<comment type="function">
    <text evidence="1">Involved in the biogenesis of the 60S ribosomal subunit.</text>
</comment>
<feature type="compositionally biased region" description="Basic residues" evidence="6">
    <location>
        <begin position="1"/>
        <end position="17"/>
    </location>
</feature>
<dbReference type="Proteomes" id="UP000268162">
    <property type="component" value="Unassembled WGS sequence"/>
</dbReference>
<evidence type="ECO:0000256" key="3">
    <source>
        <dbReference type="ARBA" id="ARBA00008479"/>
    </source>
</evidence>
<reference evidence="8" key="1">
    <citation type="journal article" date="2018" name="Nat. Microbiol.">
        <title>Leveraging single-cell genomics to expand the fungal tree of life.</title>
        <authorList>
            <person name="Ahrendt S.R."/>
            <person name="Quandt C.A."/>
            <person name="Ciobanu D."/>
            <person name="Clum A."/>
            <person name="Salamov A."/>
            <person name="Andreopoulos B."/>
            <person name="Cheng J.F."/>
            <person name="Woyke T."/>
            <person name="Pelin A."/>
            <person name="Henrissat B."/>
            <person name="Reynolds N.K."/>
            <person name="Benny G.L."/>
            <person name="Smith M.E."/>
            <person name="James T.Y."/>
            <person name="Grigoriev I.V."/>
        </authorList>
    </citation>
    <scope>NUCLEOTIDE SEQUENCE [LARGE SCALE GENOMIC DNA]</scope>
    <source>
        <strain evidence="8">RSA 468</strain>
    </source>
</reference>
<gene>
    <name evidence="7" type="ORF">BJ085DRAFT_18070</name>
</gene>
<name>A0A4Q0A116_9FUNG</name>
<dbReference type="EMBL" id="ML002326">
    <property type="protein sequence ID" value="RKP38820.1"/>
    <property type="molecule type" value="Genomic_DNA"/>
</dbReference>
<evidence type="ECO:0000256" key="5">
    <source>
        <dbReference type="ARBA" id="ARBA00023242"/>
    </source>
</evidence>
<dbReference type="AlphaFoldDB" id="A0A4Q0A116"/>
<keyword evidence="8" id="KW-1185">Reference proteome</keyword>
<organism evidence="7 8">
    <name type="scientific">Dimargaris cristalligena</name>
    <dbReference type="NCBI Taxonomy" id="215637"/>
    <lineage>
        <taxon>Eukaryota</taxon>
        <taxon>Fungi</taxon>
        <taxon>Fungi incertae sedis</taxon>
        <taxon>Zoopagomycota</taxon>
        <taxon>Kickxellomycotina</taxon>
        <taxon>Dimargaritomycetes</taxon>
        <taxon>Dimargaritales</taxon>
        <taxon>Dimargaritaceae</taxon>
        <taxon>Dimargaris</taxon>
    </lineage>
</organism>
<sequence length="215" mass="24234">MSRTARARSSAKRKTGRRKADVRLTKSSAKKVEVKGFNIIRENWNPRMTVRQNYRELGLVAQLNGPDQNPPKKVKDLELVGPTPPGHHHRSRPELERLQALCPTGYGIIERDAEGNVINVILPKQAHWEDYKPPPVAPKTAVVAELERKALLGNAPRPAKLSGKEERFLQGLIDKHGENYRAMALDSRLNKLQESAGALKRRIRKYLDFTQANSA</sequence>
<dbReference type="GO" id="GO:0005730">
    <property type="term" value="C:nucleolus"/>
    <property type="evidence" value="ECO:0007669"/>
    <property type="project" value="UniProtKB-SubCell"/>
</dbReference>
<evidence type="ECO:0000256" key="1">
    <source>
        <dbReference type="ARBA" id="ARBA00002889"/>
    </source>
</evidence>
<evidence type="ECO:0000256" key="6">
    <source>
        <dbReference type="SAM" id="MobiDB-lite"/>
    </source>
</evidence>
<comment type="subcellular location">
    <subcellularLocation>
        <location evidence="2">Nucleus</location>
        <location evidence="2">Nucleolus</location>
    </subcellularLocation>
</comment>
<dbReference type="PANTHER" id="PTHR13243">
    <property type="entry name" value="HSPC111 PROTEIN-RELATED"/>
    <property type="match status" value="1"/>
</dbReference>
<dbReference type="GO" id="GO:0042273">
    <property type="term" value="P:ribosomal large subunit biogenesis"/>
    <property type="evidence" value="ECO:0007669"/>
    <property type="project" value="TreeGrafter"/>
</dbReference>
<evidence type="ECO:0000313" key="8">
    <source>
        <dbReference type="Proteomes" id="UP000268162"/>
    </source>
</evidence>
<dbReference type="Pfam" id="PF09420">
    <property type="entry name" value="Nop16"/>
    <property type="match status" value="1"/>
</dbReference>
<evidence type="ECO:0000256" key="2">
    <source>
        <dbReference type="ARBA" id="ARBA00004604"/>
    </source>
</evidence>
<dbReference type="STRING" id="215637.A0A4Q0A116"/>
<evidence type="ECO:0000256" key="4">
    <source>
        <dbReference type="ARBA" id="ARBA00015522"/>
    </source>
</evidence>
<evidence type="ECO:0000313" key="7">
    <source>
        <dbReference type="EMBL" id="RKP38820.1"/>
    </source>
</evidence>